<dbReference type="Proteomes" id="UP000266327">
    <property type="component" value="Unassembled WGS sequence"/>
</dbReference>
<sequence>MQRECSCTRSFRGKSPELWRPPYGDRAVKPRRQGRALLASHGFICSMSRKGNCWASEHCSDAVAERFFLNLKMERVWQHE</sequence>
<comment type="caution">
    <text evidence="1">The sequence shown here is derived from an EMBL/GenBank/DDBJ whole genome shotgun (WGS) entry which is preliminary data.</text>
</comment>
<dbReference type="AlphaFoldDB" id="A0A3A3G0C6"/>
<evidence type="ECO:0008006" key="3">
    <source>
        <dbReference type="Google" id="ProtNLM"/>
    </source>
</evidence>
<evidence type="ECO:0000313" key="2">
    <source>
        <dbReference type="Proteomes" id="UP000266327"/>
    </source>
</evidence>
<keyword evidence="2" id="KW-1185">Reference proteome</keyword>
<protein>
    <recommendedName>
        <fullName evidence="3">Integrase catalytic domain-containing protein</fullName>
    </recommendedName>
</protein>
<gene>
    <name evidence="1" type="ORF">D3878_07065</name>
</gene>
<dbReference type="OrthoDB" id="8885680at2"/>
<reference evidence="2" key="1">
    <citation type="submission" date="2018-09" db="EMBL/GenBank/DDBJ databases">
        <authorList>
            <person name="Zhu H."/>
        </authorList>
    </citation>
    <scope>NUCLEOTIDE SEQUENCE [LARGE SCALE GENOMIC DNA]</scope>
    <source>
        <strain evidence="2">K1S02-23</strain>
    </source>
</reference>
<proteinExistence type="predicted"/>
<name>A0A3A3G0C6_9BURK</name>
<accession>A0A3A3G0C6</accession>
<organism evidence="1 2">
    <name type="scientific">Noviherbaspirillum sedimenti</name>
    <dbReference type="NCBI Taxonomy" id="2320865"/>
    <lineage>
        <taxon>Bacteria</taxon>
        <taxon>Pseudomonadati</taxon>
        <taxon>Pseudomonadota</taxon>
        <taxon>Betaproteobacteria</taxon>
        <taxon>Burkholderiales</taxon>
        <taxon>Oxalobacteraceae</taxon>
        <taxon>Noviherbaspirillum</taxon>
    </lineage>
</organism>
<evidence type="ECO:0000313" key="1">
    <source>
        <dbReference type="EMBL" id="RJG01374.1"/>
    </source>
</evidence>
<dbReference type="EMBL" id="QYUQ01000002">
    <property type="protein sequence ID" value="RJG01374.1"/>
    <property type="molecule type" value="Genomic_DNA"/>
</dbReference>